<name>A0A5J5K9Q5_9ACTN</name>
<dbReference type="SUPFAM" id="SSF55144">
    <property type="entry name" value="LigT-like"/>
    <property type="match status" value="1"/>
</dbReference>
<evidence type="ECO:0000259" key="3">
    <source>
        <dbReference type="Pfam" id="PF04233"/>
    </source>
</evidence>
<feature type="region of interest" description="Disordered" evidence="2">
    <location>
        <begin position="469"/>
        <end position="497"/>
    </location>
</feature>
<dbReference type="Proteomes" id="UP000327011">
    <property type="component" value="Unassembled WGS sequence"/>
</dbReference>
<accession>A0A5J5K9Q5</accession>
<keyword evidence="5" id="KW-1185">Reference proteome</keyword>
<evidence type="ECO:0000256" key="1">
    <source>
        <dbReference type="SAM" id="Coils"/>
    </source>
</evidence>
<reference evidence="4 5" key="1">
    <citation type="submission" date="2019-09" db="EMBL/GenBank/DDBJ databases">
        <title>Screening of Novel Bioactive Compounds from Soil-Associated.</title>
        <authorList>
            <person name="Gong X."/>
        </authorList>
    </citation>
    <scope>NUCLEOTIDE SEQUENCE [LARGE SCALE GENOMIC DNA]</scope>
    <source>
        <strain evidence="4 5">Gxj-6</strain>
    </source>
</reference>
<dbReference type="InterPro" id="IPR009097">
    <property type="entry name" value="Cyclic_Pdiesterase"/>
</dbReference>
<keyword evidence="1" id="KW-0175">Coiled coil</keyword>
<organism evidence="4 5">
    <name type="scientific">Microbispora cellulosiformans</name>
    <dbReference type="NCBI Taxonomy" id="2614688"/>
    <lineage>
        <taxon>Bacteria</taxon>
        <taxon>Bacillati</taxon>
        <taxon>Actinomycetota</taxon>
        <taxon>Actinomycetes</taxon>
        <taxon>Streptosporangiales</taxon>
        <taxon>Streptosporangiaceae</taxon>
        <taxon>Microbispora</taxon>
    </lineage>
</organism>
<dbReference type="AlphaFoldDB" id="A0A5J5K9Q5"/>
<feature type="coiled-coil region" evidence="1">
    <location>
        <begin position="1079"/>
        <end position="1106"/>
    </location>
</feature>
<gene>
    <name evidence="4" type="ORF">F5972_08200</name>
</gene>
<sequence length="1119" mass="118359">MVERAVADVLDEVAEEFGRSLEASGLPLAVLHRLVAADGDPIDDADLRRPGTLWRGLLRRILAVLLAVWEAAFHAVLRRFDVPPPPGSDDLVPRWLDDPFSVPEAAQAYMREAENRLAAVGDNLWQAARQALADGMAAGEGVNQLRDRLKRTFAEDGAVLGDTRAERIARTETAAAWNRASLDAVHAMPSEVRPGFKTWLATMDRRTRPGHFAADGQTVPVVAPFLVEGEPLQYPGDPTGSPANTIQCRCTAVFGYEPTPPPDDGRQYLTDEQIRQVVDYYQEQGIVRDAHPQPDLSAASGGPYTGGMVALVPSQADIERLAVPGGELPEDLHLTLLFLGDADAIDAPTRAAITDALASEMPGQMDQPDGLQPLEANAFAISVFNPADDERDPCIVLGVGGPGLADMHRSASYIVSGLFDLPEQHTPWVPHVTLTYTGDLAQVAQLADRTGPITFDRLRVAFGGEVTDIPLGRGQDGDTMPDQTAAADRSQRRRWSTPGDTALAFENVETGDGRIFAPNALYWEGGPWPLQFADEMLGGHEGAELAGDIQDLDRAGDRIPGAGDLYRSQPAGLAAERLLDEGAPLGVSVDLDDVDIEFIDRTTSEGDGGEVVLLASAAHASALPLPDGSWLVSVTSHGEVAAAAGPVRTRRAVQWTTTPDGTVPVAALRALAQDPGVVTAAAGDADDPTRGEVLFTESSGDFLMRITRGRVRGATLVSMPAFHGARIVLDPIEQEEAAAAASACRPNEEEPAMVAEGPRMAEVVAYVSTSPTPTSPAQLADALGMSVTTARAYLARAAEAGRLVRLAPSLFVGAAGFPEGQVAAGAGPGVDGALSWGGQEEAAMAGLEASAWQAMQDMPPLPAGWFREPTAEELPPGSGGVHYRDGRIFGWVAQAGEPHAGFPNRRLTIESLGDIDLTHFLRARLPLDDGSFARVGAFTMNVPHARDGAECENAACQFDDTRTVAGIVAVGMNSRGMWFSGAAAPWLAEWDRRVFTACQPSYHMRQGSGGRWQLRAVLSVPVPGHSSPLAASAVAHRANIALAASAAAAPPLPTGGDLRALAALLVADTSLVDDLLTAMEVREQQRADARAEIVRLQQQVAPARAEIAESMAATIKGGN</sequence>
<evidence type="ECO:0000256" key="2">
    <source>
        <dbReference type="SAM" id="MobiDB-lite"/>
    </source>
</evidence>
<protein>
    <recommendedName>
        <fullName evidence="3">Phage head morphogenesis domain-containing protein</fullName>
    </recommendedName>
</protein>
<comment type="caution">
    <text evidence="4">The sequence shown here is derived from an EMBL/GenBank/DDBJ whole genome shotgun (WGS) entry which is preliminary data.</text>
</comment>
<dbReference type="EMBL" id="VYTZ01000003">
    <property type="protein sequence ID" value="KAA9380139.1"/>
    <property type="molecule type" value="Genomic_DNA"/>
</dbReference>
<dbReference type="Gene3D" id="3.90.1140.10">
    <property type="entry name" value="Cyclic phosphodiesterase"/>
    <property type="match status" value="1"/>
</dbReference>
<dbReference type="InterPro" id="IPR006528">
    <property type="entry name" value="Phage_head_morphogenesis_dom"/>
</dbReference>
<proteinExistence type="predicted"/>
<dbReference type="Pfam" id="PF04233">
    <property type="entry name" value="Phage_Mu_F"/>
    <property type="match status" value="1"/>
</dbReference>
<evidence type="ECO:0000313" key="4">
    <source>
        <dbReference type="EMBL" id="KAA9380139.1"/>
    </source>
</evidence>
<evidence type="ECO:0000313" key="5">
    <source>
        <dbReference type="Proteomes" id="UP000327011"/>
    </source>
</evidence>
<feature type="domain" description="Phage head morphogenesis" evidence="3">
    <location>
        <begin position="129"/>
        <end position="252"/>
    </location>
</feature>